<feature type="compositionally biased region" description="Polar residues" evidence="5">
    <location>
        <begin position="614"/>
        <end position="623"/>
    </location>
</feature>
<feature type="compositionally biased region" description="Low complexity" evidence="5">
    <location>
        <begin position="865"/>
        <end position="877"/>
    </location>
</feature>
<dbReference type="AlphaFoldDB" id="A0A388KDR0"/>
<feature type="compositionally biased region" description="Basic and acidic residues" evidence="5">
    <location>
        <begin position="1218"/>
        <end position="1237"/>
    </location>
</feature>
<feature type="region of interest" description="Disordered" evidence="5">
    <location>
        <begin position="571"/>
        <end position="591"/>
    </location>
</feature>
<dbReference type="EMBL" id="BFEA01000097">
    <property type="protein sequence ID" value="GBG68194.1"/>
    <property type="molecule type" value="Genomic_DNA"/>
</dbReference>
<evidence type="ECO:0000256" key="5">
    <source>
        <dbReference type="SAM" id="MobiDB-lite"/>
    </source>
</evidence>
<evidence type="ECO:0000256" key="1">
    <source>
        <dbReference type="ARBA" id="ARBA00022723"/>
    </source>
</evidence>
<dbReference type="PANTHER" id="PTHR47854:SF1">
    <property type="entry name" value="SURFEIT LOCUS PROTEIN 2 (SURF2)"/>
    <property type="match status" value="1"/>
</dbReference>
<feature type="compositionally biased region" description="Low complexity" evidence="5">
    <location>
        <begin position="372"/>
        <end position="387"/>
    </location>
</feature>
<feature type="compositionally biased region" description="Acidic residues" evidence="5">
    <location>
        <begin position="1206"/>
        <end position="1217"/>
    </location>
</feature>
<feature type="region of interest" description="Disordered" evidence="5">
    <location>
        <begin position="832"/>
        <end position="920"/>
    </location>
</feature>
<reference evidence="7 8" key="1">
    <citation type="journal article" date="2018" name="Cell">
        <title>The Chara Genome: Secondary Complexity and Implications for Plant Terrestrialization.</title>
        <authorList>
            <person name="Nishiyama T."/>
            <person name="Sakayama H."/>
            <person name="Vries J.D."/>
            <person name="Buschmann H."/>
            <person name="Saint-Marcoux D."/>
            <person name="Ullrich K.K."/>
            <person name="Haas F.B."/>
            <person name="Vanderstraeten L."/>
            <person name="Becker D."/>
            <person name="Lang D."/>
            <person name="Vosolsobe S."/>
            <person name="Rombauts S."/>
            <person name="Wilhelmsson P.K.I."/>
            <person name="Janitza P."/>
            <person name="Kern R."/>
            <person name="Heyl A."/>
            <person name="Rumpler F."/>
            <person name="Villalobos L.I.A.C."/>
            <person name="Clay J.M."/>
            <person name="Skokan R."/>
            <person name="Toyoda A."/>
            <person name="Suzuki Y."/>
            <person name="Kagoshima H."/>
            <person name="Schijlen E."/>
            <person name="Tajeshwar N."/>
            <person name="Catarino B."/>
            <person name="Hetherington A.J."/>
            <person name="Saltykova A."/>
            <person name="Bonnot C."/>
            <person name="Breuninger H."/>
            <person name="Symeonidi A."/>
            <person name="Radhakrishnan G.V."/>
            <person name="Van Nieuwerburgh F."/>
            <person name="Deforce D."/>
            <person name="Chang C."/>
            <person name="Karol K.G."/>
            <person name="Hedrich R."/>
            <person name="Ulvskov P."/>
            <person name="Glockner G."/>
            <person name="Delwiche C.F."/>
            <person name="Petrasek J."/>
            <person name="Van de Peer Y."/>
            <person name="Friml J."/>
            <person name="Beilby M."/>
            <person name="Dolan L."/>
            <person name="Kohara Y."/>
            <person name="Sugano S."/>
            <person name="Fujiyama A."/>
            <person name="Delaux P.-M."/>
            <person name="Quint M."/>
            <person name="TheiBen G."/>
            <person name="Hagemann M."/>
            <person name="Harholt J."/>
            <person name="Dunand C."/>
            <person name="Zachgo S."/>
            <person name="Langdale J."/>
            <person name="Maumus F."/>
            <person name="Straeten D.V.D."/>
            <person name="Gould S.B."/>
            <person name="Rensing S.A."/>
        </authorList>
    </citation>
    <scope>NUCLEOTIDE SEQUENCE [LARGE SCALE GENOMIC DNA]</scope>
    <source>
        <strain evidence="7 8">S276</strain>
    </source>
</reference>
<dbReference type="PANTHER" id="PTHR47854">
    <property type="entry name" value="SURFEIT LOCUS PROTEIN 2 (SURF2)"/>
    <property type="match status" value="1"/>
</dbReference>
<feature type="compositionally biased region" description="Basic residues" evidence="5">
    <location>
        <begin position="352"/>
        <end position="361"/>
    </location>
</feature>
<keyword evidence="8" id="KW-1185">Reference proteome</keyword>
<feature type="region of interest" description="Disordered" evidence="5">
    <location>
        <begin position="526"/>
        <end position="547"/>
    </location>
</feature>
<feature type="compositionally biased region" description="Basic and acidic residues" evidence="5">
    <location>
        <begin position="985"/>
        <end position="994"/>
    </location>
</feature>
<dbReference type="InterPro" id="IPR003656">
    <property type="entry name" value="Znf_BED"/>
</dbReference>
<dbReference type="PROSITE" id="PS50808">
    <property type="entry name" value="ZF_BED"/>
    <property type="match status" value="1"/>
</dbReference>
<evidence type="ECO:0000313" key="7">
    <source>
        <dbReference type="EMBL" id="GBG68194.1"/>
    </source>
</evidence>
<feature type="compositionally biased region" description="Basic and acidic residues" evidence="5">
    <location>
        <begin position="106"/>
        <end position="115"/>
    </location>
</feature>
<organism evidence="7 8">
    <name type="scientific">Chara braunii</name>
    <name type="common">Braun's stonewort</name>
    <dbReference type="NCBI Taxonomy" id="69332"/>
    <lineage>
        <taxon>Eukaryota</taxon>
        <taxon>Viridiplantae</taxon>
        <taxon>Streptophyta</taxon>
        <taxon>Charophyceae</taxon>
        <taxon>Charales</taxon>
        <taxon>Characeae</taxon>
        <taxon>Chara</taxon>
    </lineage>
</organism>
<evidence type="ECO:0000313" key="8">
    <source>
        <dbReference type="Proteomes" id="UP000265515"/>
    </source>
</evidence>
<name>A0A388KDR0_CHABU</name>
<dbReference type="Gramene" id="GBG68194">
    <property type="protein sequence ID" value="GBG68194"/>
    <property type="gene ID" value="CBR_g2746"/>
</dbReference>
<accession>A0A388KDR0</accession>
<feature type="compositionally biased region" description="Acidic residues" evidence="5">
    <location>
        <begin position="307"/>
        <end position="316"/>
    </location>
</feature>
<feature type="compositionally biased region" description="Basic and acidic residues" evidence="5">
    <location>
        <begin position="689"/>
        <end position="704"/>
    </location>
</feature>
<feature type="region of interest" description="Disordered" evidence="5">
    <location>
        <begin position="939"/>
        <end position="1121"/>
    </location>
</feature>
<feature type="compositionally biased region" description="Gly residues" evidence="5">
    <location>
        <begin position="1107"/>
        <end position="1119"/>
    </location>
</feature>
<evidence type="ECO:0000256" key="4">
    <source>
        <dbReference type="PROSITE-ProRule" id="PRU00027"/>
    </source>
</evidence>
<proteinExistence type="predicted"/>
<dbReference type="InterPro" id="IPR008833">
    <property type="entry name" value="Surf2"/>
</dbReference>
<feature type="compositionally biased region" description="Polar residues" evidence="5">
    <location>
        <begin position="648"/>
        <end position="658"/>
    </location>
</feature>
<sequence length="1237" mass="134192">MEGVSDFLSRHPGEFTLLENGRVKCTLSGHEILPDVGALEAHLQSKRYKLAKFESQELVKLQPHVVQHPEMKDKLLCNLTGKVVNKTEEAVWKHIMGKRFQSILKEKEEGRKRQEGTGQATAKEGLQTDAAMSGGESCEENRTAMVNGGTGGAMSVGGGVEGQGVVKKLEGQTTAMLEDGKRNRRRKVKIGARAQKVDKGEQGNAEGDGVLKPDQDGAAMDGVQREKVGGKRRAEKCCDDDMDVETMSDGKEGGDEVAADGEKDDDDDEVDFWSPPPGARWDGDDGGKRWKAPPKKAETDQQKAECMDVDMEDADGLDGKRDGQEGEEDVMIEETRIKRTTAAVGPAASAPQKKKKKKNKKQSTAQGEFLRTRTLGTTTTGTSLGRLPSQRCRGQKRITEGLQPTMASGAAGGSGGNEFRPASDATIASLRSKSAIWKHVTQGQLVGTWEKMHGDHKLRCNYCKFIYQGNQSKAPRHFTQPKKCKQAPLSVLADIWNKTRYKFDPRHEEGILRYIEEMRIADARSLSGRGTQRRQPGGGFGADRDDDMMDAVDEVEAFLDREARREVDAMRGTAEVGGEGGSSPPHLRGEEVVMTARGTGDKTLERVYFARGGHSSTARSRTTLIRADDDPPRGTSDTHHGTGRGAGTSVTRGPTQSRRVFGVDSTDDEQAVEGDEALLRPCHSLAPEVGRDAQPRRRSERLVGRDSTTPQTETGCLQDLEEIQCDTVEGEQSEQRTPIHTHTSQDMPSELQTRDFMVGGEGTSGFGIGRRQHVRVGDMADYCPRDTPREETEAKRNACIDAEEESRLSRMQWAGRVAFLADAERKRRLKTVGAGGDDDSAEGLIGPDAALHPLGGGRADDALVSSSPTATTHHATLPPSPTVTRHADVPCVSAAPPVPCGSPPSQTHLTSEAGGLGAMDSESDIVRDVVLGRMAPAGAEVEQVLPGHEEERAGQEEDTMGHEEEERAGRSVSDTQVVAGDEEERAGHEEERSGRSVSDTQPMTQVVAGHEEERSGRSVSAMPSAQRVARHPTPGSVVGRGHLPASLAPSRQDIRQSDHRPWSSVRRVDGKLRREVAGAEARRREERQKVEREAQERAMAEREGEEGGWAKGGSAGSGGRPSIVTACRILGVGLPRRMRDLRIPAAPEAGVQSGVYTSGEKALPMRVGERRHESLGEIAARIAAHEAEIAALREASALASLADTTGDVDADTEEESIEVARQRERERGERLLRHDRP</sequence>
<feature type="region of interest" description="Disordered" evidence="5">
    <location>
        <begin position="1204"/>
        <end position="1237"/>
    </location>
</feature>
<dbReference type="Pfam" id="PF05477">
    <property type="entry name" value="SURF2"/>
    <property type="match status" value="1"/>
</dbReference>
<evidence type="ECO:0000259" key="6">
    <source>
        <dbReference type="PROSITE" id="PS50808"/>
    </source>
</evidence>
<dbReference type="GO" id="GO:0008270">
    <property type="term" value="F:zinc ion binding"/>
    <property type="evidence" value="ECO:0007669"/>
    <property type="project" value="UniProtKB-KW"/>
</dbReference>
<feature type="compositionally biased region" description="Basic and acidic residues" evidence="5">
    <location>
        <begin position="947"/>
        <end position="969"/>
    </location>
</feature>
<feature type="compositionally biased region" description="Basic and acidic residues" evidence="5">
    <location>
        <begin position="295"/>
        <end position="306"/>
    </location>
</feature>
<dbReference type="OrthoDB" id="2019362at2759"/>
<feature type="region of interest" description="Disordered" evidence="5">
    <location>
        <begin position="106"/>
        <end position="150"/>
    </location>
</feature>
<evidence type="ECO:0000256" key="3">
    <source>
        <dbReference type="ARBA" id="ARBA00022833"/>
    </source>
</evidence>
<keyword evidence="2 4" id="KW-0863">Zinc-finger</keyword>
<feature type="domain" description="BED-type" evidence="6">
    <location>
        <begin position="431"/>
        <end position="491"/>
    </location>
</feature>
<comment type="caution">
    <text evidence="7">The sequence shown here is derived from an EMBL/GenBank/DDBJ whole genome shotgun (WGS) entry which is preliminary data.</text>
</comment>
<feature type="compositionally biased region" description="Basic and acidic residues" evidence="5">
    <location>
        <begin position="626"/>
        <end position="640"/>
    </location>
</feature>
<keyword evidence="3" id="KW-0862">Zinc</keyword>
<feature type="compositionally biased region" description="Basic and acidic residues" evidence="5">
    <location>
        <begin position="1052"/>
        <end position="1102"/>
    </location>
</feature>
<protein>
    <recommendedName>
        <fullName evidence="6">BED-type domain-containing protein</fullName>
    </recommendedName>
</protein>
<feature type="compositionally biased region" description="Acidic residues" evidence="5">
    <location>
        <begin position="255"/>
        <end position="271"/>
    </location>
</feature>
<dbReference type="Proteomes" id="UP000265515">
    <property type="component" value="Unassembled WGS sequence"/>
</dbReference>
<feature type="region of interest" description="Disordered" evidence="5">
    <location>
        <begin position="189"/>
        <end position="390"/>
    </location>
</feature>
<feature type="region of interest" description="Disordered" evidence="5">
    <location>
        <begin position="609"/>
        <end position="714"/>
    </location>
</feature>
<evidence type="ECO:0000256" key="2">
    <source>
        <dbReference type="ARBA" id="ARBA00022771"/>
    </source>
</evidence>
<feature type="compositionally biased region" description="Acidic residues" evidence="5">
    <location>
        <begin position="665"/>
        <end position="676"/>
    </location>
</feature>
<gene>
    <name evidence="7" type="ORF">CBR_g2746</name>
</gene>
<keyword evidence="1" id="KW-0479">Metal-binding</keyword>
<dbReference type="GO" id="GO:0003677">
    <property type="term" value="F:DNA binding"/>
    <property type="evidence" value="ECO:0007669"/>
    <property type="project" value="InterPro"/>
</dbReference>